<dbReference type="HAMAP" id="MF_01020">
    <property type="entry name" value="HisE"/>
    <property type="match status" value="1"/>
</dbReference>
<evidence type="ECO:0000256" key="3">
    <source>
        <dbReference type="ARBA" id="ARBA00009392"/>
    </source>
</evidence>
<keyword evidence="9" id="KW-0963">Cytoplasm</keyword>
<dbReference type="Gene3D" id="1.10.287.1080">
    <property type="entry name" value="MazG-like"/>
    <property type="match status" value="1"/>
</dbReference>
<comment type="pathway">
    <text evidence="2 9">Amino-acid biosynthesis; L-histidine biosynthesis; L-histidine from 5-phospho-alpha-D-ribose 1-diphosphate: step 2/9.</text>
</comment>
<reference evidence="10 11" key="1">
    <citation type="submission" date="2013-08" db="EMBL/GenBank/DDBJ databases">
        <title>The genome sequence of Skermanella stibiiresistens.</title>
        <authorList>
            <person name="Zhu W."/>
            <person name="Wang G."/>
        </authorList>
    </citation>
    <scope>NUCLEOTIDE SEQUENCE [LARGE SCALE GENOMIC DNA]</scope>
    <source>
        <strain evidence="10 11">SB22</strain>
    </source>
</reference>
<organism evidence="10 11">
    <name type="scientific">Skermanella stibiiresistens SB22</name>
    <dbReference type="NCBI Taxonomy" id="1385369"/>
    <lineage>
        <taxon>Bacteria</taxon>
        <taxon>Pseudomonadati</taxon>
        <taxon>Pseudomonadota</taxon>
        <taxon>Alphaproteobacteria</taxon>
        <taxon>Rhodospirillales</taxon>
        <taxon>Azospirillaceae</taxon>
        <taxon>Skermanella</taxon>
    </lineage>
</organism>
<dbReference type="AlphaFoldDB" id="W9H782"/>
<keyword evidence="11" id="KW-1185">Reference proteome</keyword>
<evidence type="ECO:0000256" key="5">
    <source>
        <dbReference type="ARBA" id="ARBA00022741"/>
    </source>
</evidence>
<evidence type="ECO:0000313" key="10">
    <source>
        <dbReference type="EMBL" id="EWY40567.1"/>
    </source>
</evidence>
<accession>W9H782</accession>
<dbReference type="NCBIfam" id="TIGR03188">
    <property type="entry name" value="histidine_hisI"/>
    <property type="match status" value="1"/>
</dbReference>
<dbReference type="Proteomes" id="UP000019486">
    <property type="component" value="Unassembled WGS sequence"/>
</dbReference>
<sequence length="117" mass="12706">MSGQGGNTALILDRLFETVMSRKGQDPSTSYTAKLYSRGTPKIAQKLGEEAVEAVIEAMRGDKQKLAEESADLLYHLMVLWADMGVKPETVYGILAEREGISGIAEKKSRKQGSGSK</sequence>
<name>W9H782_9PROT</name>
<keyword evidence="7 9" id="KW-0067">ATP-binding</keyword>
<dbReference type="EMBL" id="AVFL01000007">
    <property type="protein sequence ID" value="EWY40567.1"/>
    <property type="molecule type" value="Genomic_DNA"/>
</dbReference>
<dbReference type="GO" id="GO:0004636">
    <property type="term" value="F:phosphoribosyl-ATP diphosphatase activity"/>
    <property type="evidence" value="ECO:0007669"/>
    <property type="project" value="UniProtKB-UniRule"/>
</dbReference>
<comment type="catalytic activity">
    <reaction evidence="1 9">
        <text>1-(5-phospho-beta-D-ribosyl)-ATP + H2O = 1-(5-phospho-beta-D-ribosyl)-5'-AMP + diphosphate + H(+)</text>
        <dbReference type="Rhea" id="RHEA:22828"/>
        <dbReference type="ChEBI" id="CHEBI:15377"/>
        <dbReference type="ChEBI" id="CHEBI:15378"/>
        <dbReference type="ChEBI" id="CHEBI:33019"/>
        <dbReference type="ChEBI" id="CHEBI:59457"/>
        <dbReference type="ChEBI" id="CHEBI:73183"/>
        <dbReference type="EC" id="3.6.1.31"/>
    </reaction>
</comment>
<comment type="subcellular location">
    <subcellularLocation>
        <location evidence="9">Cytoplasm</location>
    </subcellularLocation>
</comment>
<proteinExistence type="inferred from homology"/>
<dbReference type="GO" id="GO:0005737">
    <property type="term" value="C:cytoplasm"/>
    <property type="evidence" value="ECO:0007669"/>
    <property type="project" value="UniProtKB-SubCell"/>
</dbReference>
<keyword evidence="6 9" id="KW-0378">Hydrolase</keyword>
<evidence type="ECO:0000256" key="4">
    <source>
        <dbReference type="ARBA" id="ARBA00022605"/>
    </source>
</evidence>
<dbReference type="OrthoDB" id="9814738at2"/>
<dbReference type="EC" id="3.6.1.31" evidence="9"/>
<dbReference type="InterPro" id="IPR021130">
    <property type="entry name" value="PRib-ATP_PPHydrolase-like"/>
</dbReference>
<dbReference type="NCBIfam" id="NF001611">
    <property type="entry name" value="PRK00400.1-3"/>
    <property type="match status" value="1"/>
</dbReference>
<evidence type="ECO:0000256" key="9">
    <source>
        <dbReference type="HAMAP-Rule" id="MF_01020"/>
    </source>
</evidence>
<dbReference type="GO" id="GO:0000105">
    <property type="term" value="P:L-histidine biosynthetic process"/>
    <property type="evidence" value="ECO:0007669"/>
    <property type="project" value="UniProtKB-UniRule"/>
</dbReference>
<evidence type="ECO:0000256" key="7">
    <source>
        <dbReference type="ARBA" id="ARBA00022840"/>
    </source>
</evidence>
<dbReference type="PANTHER" id="PTHR42945">
    <property type="entry name" value="HISTIDINE BIOSYNTHESIS BIFUNCTIONAL PROTEIN"/>
    <property type="match status" value="1"/>
</dbReference>
<dbReference type="STRING" id="1385369.N825_35470"/>
<comment type="similarity">
    <text evidence="3 9">Belongs to the PRA-PH family.</text>
</comment>
<dbReference type="InterPro" id="IPR008179">
    <property type="entry name" value="HisE"/>
</dbReference>
<dbReference type="SUPFAM" id="SSF101386">
    <property type="entry name" value="all-alpha NTP pyrophosphatases"/>
    <property type="match status" value="1"/>
</dbReference>
<keyword evidence="8 9" id="KW-0368">Histidine biosynthesis</keyword>
<dbReference type="CDD" id="cd11534">
    <property type="entry name" value="NTP-PPase_HisIE_like"/>
    <property type="match status" value="1"/>
</dbReference>
<evidence type="ECO:0000256" key="2">
    <source>
        <dbReference type="ARBA" id="ARBA00005204"/>
    </source>
</evidence>
<keyword evidence="4 9" id="KW-0028">Amino-acid biosynthesis</keyword>
<dbReference type="NCBIfam" id="NF001613">
    <property type="entry name" value="PRK00400.1-5"/>
    <property type="match status" value="1"/>
</dbReference>
<dbReference type="Pfam" id="PF01503">
    <property type="entry name" value="PRA-PH"/>
    <property type="match status" value="1"/>
</dbReference>
<gene>
    <name evidence="9" type="primary">hisE</name>
    <name evidence="10" type="ORF">N825_35470</name>
</gene>
<dbReference type="GO" id="GO:0005524">
    <property type="term" value="F:ATP binding"/>
    <property type="evidence" value="ECO:0007669"/>
    <property type="project" value="UniProtKB-KW"/>
</dbReference>
<keyword evidence="5 9" id="KW-0547">Nucleotide-binding</keyword>
<dbReference type="PANTHER" id="PTHR42945:SF1">
    <property type="entry name" value="HISTIDINE BIOSYNTHESIS BIFUNCTIONAL PROTEIN HIS7"/>
    <property type="match status" value="1"/>
</dbReference>
<evidence type="ECO:0000256" key="8">
    <source>
        <dbReference type="ARBA" id="ARBA00023102"/>
    </source>
</evidence>
<comment type="caution">
    <text evidence="10">The sequence shown here is derived from an EMBL/GenBank/DDBJ whole genome shotgun (WGS) entry which is preliminary data.</text>
</comment>
<evidence type="ECO:0000256" key="1">
    <source>
        <dbReference type="ARBA" id="ARBA00001460"/>
    </source>
</evidence>
<dbReference type="PATRIC" id="fig|1385369.3.peg.2457"/>
<evidence type="ECO:0000313" key="11">
    <source>
        <dbReference type="Proteomes" id="UP000019486"/>
    </source>
</evidence>
<dbReference type="UniPathway" id="UPA00031">
    <property type="reaction ID" value="UER00007"/>
</dbReference>
<evidence type="ECO:0000256" key="6">
    <source>
        <dbReference type="ARBA" id="ARBA00022801"/>
    </source>
</evidence>
<dbReference type="RefSeq" id="WP_037451488.1">
    <property type="nucleotide sequence ID" value="NZ_AVFL01000007.1"/>
</dbReference>
<protein>
    <recommendedName>
        <fullName evidence="9">Phosphoribosyl-ATP pyrophosphatase</fullName>
        <shortName evidence="9">PRA-PH</shortName>
        <ecNumber evidence="9">3.6.1.31</ecNumber>
    </recommendedName>
</protein>